<organism evidence="2">
    <name type="scientific">freshwater metagenome</name>
    <dbReference type="NCBI Taxonomy" id="449393"/>
    <lineage>
        <taxon>unclassified sequences</taxon>
        <taxon>metagenomes</taxon>
        <taxon>ecological metagenomes</taxon>
    </lineage>
</organism>
<dbReference type="AlphaFoldDB" id="A0A6J6JSD8"/>
<accession>A0A6J6JSD8</accession>
<feature type="region of interest" description="Disordered" evidence="1">
    <location>
        <begin position="1"/>
        <end position="41"/>
    </location>
</feature>
<name>A0A6J6JSD8_9ZZZZ</name>
<reference evidence="2" key="1">
    <citation type="submission" date="2020-05" db="EMBL/GenBank/DDBJ databases">
        <authorList>
            <person name="Chiriac C."/>
            <person name="Salcher M."/>
            <person name="Ghai R."/>
            <person name="Kavagutti S V."/>
        </authorList>
    </citation>
    <scope>NUCLEOTIDE SEQUENCE</scope>
</reference>
<protein>
    <submittedName>
        <fullName evidence="2">Unannotated protein</fullName>
    </submittedName>
</protein>
<evidence type="ECO:0000313" key="2">
    <source>
        <dbReference type="EMBL" id="CAB4639265.1"/>
    </source>
</evidence>
<gene>
    <name evidence="2" type="ORF">UFOPK2086_00840</name>
</gene>
<dbReference type="EMBL" id="CAEZVQ010000110">
    <property type="protein sequence ID" value="CAB4639265.1"/>
    <property type="molecule type" value="Genomic_DNA"/>
</dbReference>
<proteinExistence type="predicted"/>
<sequence>MTAVTPDQDAIRAAASFDAMPPLPRSVPAPDVETASKGSSAATTGITVASGFVRGSAVYKPAVSVRSTNMSALTKCESNDARWSLSP</sequence>
<evidence type="ECO:0000256" key="1">
    <source>
        <dbReference type="SAM" id="MobiDB-lite"/>
    </source>
</evidence>